<dbReference type="SMART" id="SM00267">
    <property type="entry name" value="GGDEF"/>
    <property type="match status" value="1"/>
</dbReference>
<dbReference type="CDD" id="cd01948">
    <property type="entry name" value="EAL"/>
    <property type="match status" value="1"/>
</dbReference>
<feature type="transmembrane region" description="Helical" evidence="2">
    <location>
        <begin position="31"/>
        <end position="49"/>
    </location>
</feature>
<feature type="domain" description="PAS" evidence="3">
    <location>
        <begin position="344"/>
        <end position="415"/>
    </location>
</feature>
<dbReference type="PROSITE" id="PS50887">
    <property type="entry name" value="GGDEF"/>
    <property type="match status" value="1"/>
</dbReference>
<dbReference type="Gene3D" id="3.30.450.20">
    <property type="entry name" value="PAS domain"/>
    <property type="match status" value="2"/>
</dbReference>
<dbReference type="Pfam" id="PF00563">
    <property type="entry name" value="EAL"/>
    <property type="match status" value="1"/>
</dbReference>
<feature type="transmembrane region" description="Helical" evidence="2">
    <location>
        <begin position="121"/>
        <end position="141"/>
    </location>
</feature>
<evidence type="ECO:0000259" key="6">
    <source>
        <dbReference type="PROSITE" id="PS50887"/>
    </source>
</evidence>
<keyword evidence="8" id="KW-1185">Reference proteome</keyword>
<dbReference type="InterPro" id="IPR035965">
    <property type="entry name" value="PAS-like_dom_sf"/>
</dbReference>
<accession>A0ABV6CQF1</accession>
<dbReference type="PANTHER" id="PTHR44757:SF2">
    <property type="entry name" value="BIOFILM ARCHITECTURE MAINTENANCE PROTEIN MBAA"/>
    <property type="match status" value="1"/>
</dbReference>
<dbReference type="SMART" id="SM00091">
    <property type="entry name" value="PAS"/>
    <property type="match status" value="2"/>
</dbReference>
<protein>
    <submittedName>
        <fullName evidence="7">Bifunctional diguanylate cyclase/phosphodiesterase</fullName>
    </submittedName>
</protein>
<keyword evidence="2" id="KW-0812">Transmembrane</keyword>
<evidence type="ECO:0000259" key="3">
    <source>
        <dbReference type="PROSITE" id="PS50112"/>
    </source>
</evidence>
<feature type="domain" description="PAS" evidence="3">
    <location>
        <begin position="216"/>
        <end position="286"/>
    </location>
</feature>
<organism evidence="7 8">
    <name type="scientific">Novosphingobium soli</name>
    <dbReference type="NCBI Taxonomy" id="574956"/>
    <lineage>
        <taxon>Bacteria</taxon>
        <taxon>Pseudomonadati</taxon>
        <taxon>Pseudomonadota</taxon>
        <taxon>Alphaproteobacteria</taxon>
        <taxon>Sphingomonadales</taxon>
        <taxon>Sphingomonadaceae</taxon>
        <taxon>Novosphingobium</taxon>
    </lineage>
</organism>
<dbReference type="InterPro" id="IPR035919">
    <property type="entry name" value="EAL_sf"/>
</dbReference>
<dbReference type="Pfam" id="PF00990">
    <property type="entry name" value="GGDEF"/>
    <property type="match status" value="1"/>
</dbReference>
<dbReference type="InterPro" id="IPR029787">
    <property type="entry name" value="Nucleotide_cyclase"/>
</dbReference>
<feature type="transmembrane region" description="Helical" evidence="2">
    <location>
        <begin position="96"/>
        <end position="115"/>
    </location>
</feature>
<comment type="caution">
    <text evidence="7">The sequence shown here is derived from an EMBL/GenBank/DDBJ whole genome shotgun (WGS) entry which is preliminary data.</text>
</comment>
<sequence>MDVTSLSPAMDATGQSDALLREQYMSLRRQIPLMYLLMSINVAFLAIVASRTVPAAISLGLPSLLLLLVAVRAGVWLVRRQRTVSVKDMRKHLRGTLLAATVLSLLFGCWGLLLFGEVDPVRSSSIALYTFVGSIACCYCLQALPEAARLVLLFGAAPVTIRLLLSGDWYLVGTGLTFLLVAAVILRTLATNRSAFSELLRSRSEMSALVAALQQSQEHYRFSVDLNPQIPWISDPDGHICELSPRWTMLTGLSISESLGTGWTRAVHPDDLPQVLERWTRALQGGPSAVVDLRYRLRLAHGAYRWVRARSYPRVDAQGRIVKWYGNLEDIDEQVAAESALKESEERYRLASRATNDLIWDWSHATDKIEWADGVERVLGYTEGLRNTPNWWVELVHPEDRPEMDAMCNRVIDGTDDSWSHECRFRTADGSYVHLLSRGYVVRDGRGRPKRSVGALLDITQEKRAEEDLRRAAYHDPLTGLPNRARFAEQLGQALAAARQGDRRVGVVVIDVDNFKAINDSMGHAAGDTVLRSVGARIAAELPPGAMAARLGGDEFALVLPDVGPEGCADRVAQLLDAVSRPVGIDEGVVEIGISAGAAIWPVDGADAEAVLKSADLALYAAKADGAGKLESFRPEMRAAVELRKGMLRDARAALADDRVIPFYQPKIALGSGEVVGFEALLRWHHPERGLQPPQAIQAAFEDSALSTLLTDRMLDRVLADIAAWSSAGQPIGRIAINGSPADFRRGDFAERMLGRLHRLGLPSALLELEVTETVFLGQVADTVERALSTLRAEGVTIALDDFGTGYASLTHLQQFPVDVLKIDRAFVSRLDSDNSADIAIVHGIIDIARRMDVRTVAEGVENPAQLERLRELGCDIAQGYLFGRALSAQRVASFLEGWPHLKQDVGGWDAQPGLPHAPDRARGGR</sequence>
<reference evidence="7 8" key="1">
    <citation type="submission" date="2024-09" db="EMBL/GenBank/DDBJ databases">
        <authorList>
            <person name="Sun Q."/>
            <person name="Mori K."/>
        </authorList>
    </citation>
    <scope>NUCLEOTIDE SEQUENCE [LARGE SCALE GENOMIC DNA]</scope>
    <source>
        <strain evidence="7 8">CCM 7706</strain>
    </source>
</reference>
<evidence type="ECO:0000313" key="8">
    <source>
        <dbReference type="Proteomes" id="UP001589798"/>
    </source>
</evidence>
<proteinExistence type="predicted"/>
<keyword evidence="2" id="KW-1133">Transmembrane helix</keyword>
<feature type="domain" description="PAC" evidence="4">
    <location>
        <begin position="291"/>
        <end position="343"/>
    </location>
</feature>
<dbReference type="PANTHER" id="PTHR44757">
    <property type="entry name" value="DIGUANYLATE CYCLASE DGCP"/>
    <property type="match status" value="1"/>
</dbReference>
<feature type="domain" description="GGDEF" evidence="6">
    <location>
        <begin position="503"/>
        <end position="635"/>
    </location>
</feature>
<feature type="region of interest" description="Disordered" evidence="1">
    <location>
        <begin position="907"/>
        <end position="926"/>
    </location>
</feature>
<dbReference type="Proteomes" id="UP001589798">
    <property type="component" value="Unassembled WGS sequence"/>
</dbReference>
<keyword evidence="2" id="KW-0472">Membrane</keyword>
<feature type="domain" description="EAL" evidence="5">
    <location>
        <begin position="644"/>
        <end position="900"/>
    </location>
</feature>
<evidence type="ECO:0000256" key="1">
    <source>
        <dbReference type="SAM" id="MobiDB-lite"/>
    </source>
</evidence>
<dbReference type="Gene3D" id="3.20.20.450">
    <property type="entry name" value="EAL domain"/>
    <property type="match status" value="1"/>
</dbReference>
<dbReference type="CDD" id="cd01949">
    <property type="entry name" value="GGDEF"/>
    <property type="match status" value="1"/>
</dbReference>
<dbReference type="SUPFAM" id="SSF55785">
    <property type="entry name" value="PYP-like sensor domain (PAS domain)"/>
    <property type="match status" value="2"/>
</dbReference>
<feature type="domain" description="PAC" evidence="4">
    <location>
        <begin position="419"/>
        <end position="471"/>
    </location>
</feature>
<dbReference type="RefSeq" id="WP_379556251.1">
    <property type="nucleotide sequence ID" value="NZ_JBHUKO010000002.1"/>
</dbReference>
<dbReference type="PROSITE" id="PS50112">
    <property type="entry name" value="PAS"/>
    <property type="match status" value="2"/>
</dbReference>
<dbReference type="InterPro" id="IPR000014">
    <property type="entry name" value="PAS"/>
</dbReference>
<dbReference type="SMART" id="SM00052">
    <property type="entry name" value="EAL"/>
    <property type="match status" value="1"/>
</dbReference>
<dbReference type="InterPro" id="IPR001633">
    <property type="entry name" value="EAL_dom"/>
</dbReference>
<evidence type="ECO:0000256" key="2">
    <source>
        <dbReference type="SAM" id="Phobius"/>
    </source>
</evidence>
<dbReference type="Gene3D" id="3.30.70.270">
    <property type="match status" value="1"/>
</dbReference>
<evidence type="ECO:0000313" key="7">
    <source>
        <dbReference type="EMBL" id="MFC0202960.1"/>
    </source>
</evidence>
<dbReference type="InterPro" id="IPR000160">
    <property type="entry name" value="GGDEF_dom"/>
</dbReference>
<dbReference type="InterPro" id="IPR000700">
    <property type="entry name" value="PAS-assoc_C"/>
</dbReference>
<dbReference type="PROSITE" id="PS50883">
    <property type="entry name" value="EAL"/>
    <property type="match status" value="1"/>
</dbReference>
<dbReference type="NCBIfam" id="TIGR00229">
    <property type="entry name" value="sensory_box"/>
    <property type="match status" value="2"/>
</dbReference>
<dbReference type="PROSITE" id="PS50113">
    <property type="entry name" value="PAC"/>
    <property type="match status" value="2"/>
</dbReference>
<dbReference type="Pfam" id="PF08447">
    <property type="entry name" value="PAS_3"/>
    <property type="match status" value="2"/>
</dbReference>
<feature type="transmembrane region" description="Helical" evidence="2">
    <location>
        <begin position="55"/>
        <end position="75"/>
    </location>
</feature>
<evidence type="ECO:0000259" key="4">
    <source>
        <dbReference type="PROSITE" id="PS50113"/>
    </source>
</evidence>
<dbReference type="SUPFAM" id="SSF55073">
    <property type="entry name" value="Nucleotide cyclase"/>
    <property type="match status" value="1"/>
</dbReference>
<dbReference type="InterPro" id="IPR052155">
    <property type="entry name" value="Biofilm_reg_signaling"/>
</dbReference>
<dbReference type="NCBIfam" id="TIGR00254">
    <property type="entry name" value="GGDEF"/>
    <property type="match status" value="1"/>
</dbReference>
<dbReference type="InterPro" id="IPR013655">
    <property type="entry name" value="PAS_fold_3"/>
</dbReference>
<dbReference type="InterPro" id="IPR001610">
    <property type="entry name" value="PAC"/>
</dbReference>
<name>A0ABV6CQF1_9SPHN</name>
<gene>
    <name evidence="7" type="ORF">ACFFJC_01610</name>
</gene>
<evidence type="ECO:0000259" key="5">
    <source>
        <dbReference type="PROSITE" id="PS50883"/>
    </source>
</evidence>
<dbReference type="EMBL" id="JBHLWK010000005">
    <property type="protein sequence ID" value="MFC0202960.1"/>
    <property type="molecule type" value="Genomic_DNA"/>
</dbReference>
<dbReference type="SUPFAM" id="SSF141868">
    <property type="entry name" value="EAL domain-like"/>
    <property type="match status" value="1"/>
</dbReference>
<dbReference type="CDD" id="cd00130">
    <property type="entry name" value="PAS"/>
    <property type="match status" value="2"/>
</dbReference>
<dbReference type="InterPro" id="IPR043128">
    <property type="entry name" value="Rev_trsase/Diguanyl_cyclase"/>
</dbReference>
<feature type="transmembrane region" description="Helical" evidence="2">
    <location>
        <begin position="171"/>
        <end position="190"/>
    </location>
</feature>
<dbReference type="SMART" id="SM00086">
    <property type="entry name" value="PAC"/>
    <property type="match status" value="2"/>
</dbReference>